<gene>
    <name evidence="4" type="ORF">J2TS6_05650</name>
</gene>
<dbReference type="PANTHER" id="PTHR24171">
    <property type="entry name" value="ANKYRIN REPEAT DOMAIN-CONTAINING PROTEIN 39-RELATED"/>
    <property type="match status" value="1"/>
</dbReference>
<dbReference type="PROSITE" id="PS50297">
    <property type="entry name" value="ANK_REP_REGION"/>
    <property type="match status" value="2"/>
</dbReference>
<dbReference type="PROSITE" id="PS50088">
    <property type="entry name" value="ANK_REPEAT"/>
    <property type="match status" value="2"/>
</dbReference>
<keyword evidence="5" id="KW-1185">Reference proteome</keyword>
<dbReference type="InterPro" id="IPR002110">
    <property type="entry name" value="Ankyrin_rpt"/>
</dbReference>
<feature type="repeat" description="ANK" evidence="3">
    <location>
        <begin position="30"/>
        <end position="63"/>
    </location>
</feature>
<dbReference type="Gene3D" id="1.25.40.20">
    <property type="entry name" value="Ankyrin repeat-containing domain"/>
    <property type="match status" value="1"/>
</dbReference>
<protein>
    <recommendedName>
        <fullName evidence="6">Ankyrin repeat domain-containing protein</fullName>
    </recommendedName>
</protein>
<dbReference type="Proteomes" id="UP000679779">
    <property type="component" value="Unassembled WGS sequence"/>
</dbReference>
<dbReference type="Pfam" id="PF12796">
    <property type="entry name" value="Ank_2"/>
    <property type="match status" value="1"/>
</dbReference>
<evidence type="ECO:0000256" key="1">
    <source>
        <dbReference type="ARBA" id="ARBA00022737"/>
    </source>
</evidence>
<keyword evidence="1" id="KW-0677">Repeat</keyword>
<evidence type="ECO:0008006" key="6">
    <source>
        <dbReference type="Google" id="ProtNLM"/>
    </source>
</evidence>
<feature type="repeat" description="ANK" evidence="3">
    <location>
        <begin position="64"/>
        <end position="96"/>
    </location>
</feature>
<proteinExistence type="predicted"/>
<reference evidence="4" key="1">
    <citation type="submission" date="2021-03" db="EMBL/GenBank/DDBJ databases">
        <title>Antimicrobial resistance genes in bacteria isolated from Japanese honey, and their potential for conferring macrolide and lincosamide resistance in the American foulbrood pathogen Paenibacillus larvae.</title>
        <authorList>
            <person name="Okamoto M."/>
            <person name="Kumagai M."/>
            <person name="Kanamori H."/>
            <person name="Takamatsu D."/>
        </authorList>
    </citation>
    <scope>NUCLEOTIDE SEQUENCE</scope>
    <source>
        <strain evidence="4">J2TS6</strain>
    </source>
</reference>
<accession>A0A920C9R0</accession>
<dbReference type="AlphaFoldDB" id="A0A920C9R0"/>
<dbReference type="SUPFAM" id="SSF48403">
    <property type="entry name" value="Ankyrin repeat"/>
    <property type="match status" value="1"/>
</dbReference>
<keyword evidence="2 3" id="KW-0040">ANK repeat</keyword>
<dbReference type="RefSeq" id="WP_160038075.1">
    <property type="nucleotide sequence ID" value="NZ_BORQ01000001.1"/>
</dbReference>
<evidence type="ECO:0000256" key="3">
    <source>
        <dbReference type="PROSITE-ProRule" id="PRU00023"/>
    </source>
</evidence>
<evidence type="ECO:0000313" key="4">
    <source>
        <dbReference type="EMBL" id="GIO29424.1"/>
    </source>
</evidence>
<dbReference type="EMBL" id="BORQ01000001">
    <property type="protein sequence ID" value="GIO29424.1"/>
    <property type="molecule type" value="Genomic_DNA"/>
</dbReference>
<name>A0A920C9R0_9BACL</name>
<organism evidence="4 5">
    <name type="scientific">Paenibacillus albilobatus</name>
    <dbReference type="NCBI Taxonomy" id="2716884"/>
    <lineage>
        <taxon>Bacteria</taxon>
        <taxon>Bacillati</taxon>
        <taxon>Bacillota</taxon>
        <taxon>Bacilli</taxon>
        <taxon>Bacillales</taxon>
        <taxon>Paenibacillaceae</taxon>
        <taxon>Paenibacillus</taxon>
    </lineage>
</organism>
<evidence type="ECO:0000256" key="2">
    <source>
        <dbReference type="ARBA" id="ARBA00023043"/>
    </source>
</evidence>
<sequence>MNWNEVGKSKDVDSVRLAAERLDPNERDARGRTPLMLCITNRMPAEGIRLLLEKGADLEAEDKLGDTALKKAVKFKQTETVKLLLEFGAKLDSPHGILGTAWNAARLDETMADLLLNTKGAVRLTLDKQEREIVDGILCLESAGKSRVPARILNCWEMCDDEHESSTNGTAKDIEGCKRKDLRVY</sequence>
<evidence type="ECO:0000313" key="5">
    <source>
        <dbReference type="Proteomes" id="UP000679779"/>
    </source>
</evidence>
<dbReference type="SMART" id="SM00248">
    <property type="entry name" value="ANK"/>
    <property type="match status" value="2"/>
</dbReference>
<comment type="caution">
    <text evidence="4">The sequence shown here is derived from an EMBL/GenBank/DDBJ whole genome shotgun (WGS) entry which is preliminary data.</text>
</comment>
<dbReference type="InterPro" id="IPR036770">
    <property type="entry name" value="Ankyrin_rpt-contain_sf"/>
</dbReference>